<dbReference type="GeneID" id="59380357"/>
<gene>
    <name evidence="1" type="ORF">PC9H_010539</name>
</gene>
<evidence type="ECO:0000313" key="1">
    <source>
        <dbReference type="EMBL" id="KAF7422383.1"/>
    </source>
</evidence>
<accession>A0A8H7DR57</accession>
<dbReference type="AlphaFoldDB" id="A0A8H7DR57"/>
<reference evidence="1" key="1">
    <citation type="submission" date="2019-07" db="EMBL/GenBank/DDBJ databases">
        <authorList>
            <person name="Palmer J.M."/>
        </authorList>
    </citation>
    <scope>NUCLEOTIDE SEQUENCE</scope>
    <source>
        <strain evidence="1">PC9</strain>
    </source>
</reference>
<proteinExistence type="predicted"/>
<comment type="caution">
    <text evidence="1">The sequence shown here is derived from an EMBL/GenBank/DDBJ whole genome shotgun (WGS) entry which is preliminary data.</text>
</comment>
<keyword evidence="2" id="KW-1185">Reference proteome</keyword>
<dbReference type="EMBL" id="JACETU010000008">
    <property type="protein sequence ID" value="KAF7422383.1"/>
    <property type="molecule type" value="Genomic_DNA"/>
</dbReference>
<evidence type="ECO:0000313" key="2">
    <source>
        <dbReference type="Proteomes" id="UP000623687"/>
    </source>
</evidence>
<dbReference type="VEuPathDB" id="FungiDB:PC9H_010539"/>
<dbReference type="Proteomes" id="UP000623687">
    <property type="component" value="Unassembled WGS sequence"/>
</dbReference>
<sequence length="73" mass="8305">MSWGRRYHDSCSLRYTRFESITSDELDALEKASYHQHAATPADDAQPPWIPRLGNLGVRNRIDVSITPVNHLA</sequence>
<protein>
    <submittedName>
        <fullName evidence="1">Uncharacterized protein</fullName>
    </submittedName>
</protein>
<dbReference type="RefSeq" id="XP_036627415.1">
    <property type="nucleotide sequence ID" value="XM_036780032.1"/>
</dbReference>
<organism evidence="1 2">
    <name type="scientific">Pleurotus ostreatus</name>
    <name type="common">Oyster mushroom</name>
    <name type="synonym">White-rot fungus</name>
    <dbReference type="NCBI Taxonomy" id="5322"/>
    <lineage>
        <taxon>Eukaryota</taxon>
        <taxon>Fungi</taxon>
        <taxon>Dikarya</taxon>
        <taxon>Basidiomycota</taxon>
        <taxon>Agaricomycotina</taxon>
        <taxon>Agaricomycetes</taxon>
        <taxon>Agaricomycetidae</taxon>
        <taxon>Agaricales</taxon>
        <taxon>Pleurotineae</taxon>
        <taxon>Pleurotaceae</taxon>
        <taxon>Pleurotus</taxon>
    </lineage>
</organism>
<name>A0A8H7DR57_PLEOS</name>